<reference evidence="1" key="1">
    <citation type="journal article" date="2017" name="J. Phycol.">
        <title>Analysis of chloroplast genomes and a supermatrix inform reclassification of the Rhodomelaceae (Rhodophyta).</title>
        <authorList>
            <person name="Diaz-Tapia P."/>
            <person name="Maggs C.A."/>
            <person name="West J.A."/>
            <person name="Verbruggen H."/>
        </authorList>
    </citation>
    <scope>NUCLEOTIDE SEQUENCE</scope>
    <source>
        <strain evidence="1">PD1388</strain>
    </source>
</reference>
<protein>
    <submittedName>
        <fullName evidence="1">Uncharacterized protein</fullName>
    </submittedName>
</protein>
<geneLocation type="chloroplast" evidence="1"/>
<name>A0A1Z1MNU0_9FLOR</name>
<keyword evidence="1" id="KW-0934">Plastid</keyword>
<accession>A0A1Z1MNU0</accession>
<gene>
    <name evidence="1" type="primary">ycf58</name>
</gene>
<dbReference type="AlphaFoldDB" id="A0A1Z1MNU0"/>
<dbReference type="GeneID" id="33360739"/>
<proteinExistence type="predicted"/>
<dbReference type="RefSeq" id="YP_009398238.1">
    <property type="nucleotide sequence ID" value="NC_035291.1"/>
</dbReference>
<keyword evidence="1" id="KW-0150">Chloroplast</keyword>
<evidence type="ECO:0000313" key="1">
    <source>
        <dbReference type="EMBL" id="ARW67424.1"/>
    </source>
</evidence>
<organism evidence="1">
    <name type="scientific">Thaumatella adunca</name>
    <dbReference type="NCBI Taxonomy" id="2006976"/>
    <lineage>
        <taxon>Eukaryota</taxon>
        <taxon>Rhodophyta</taxon>
        <taxon>Florideophyceae</taxon>
        <taxon>Rhodymeniophycidae</taxon>
        <taxon>Ceramiales</taxon>
        <taxon>Rhodomelaceae</taxon>
        <taxon>Thaumatella</taxon>
    </lineage>
</organism>
<sequence>MELQYNSSSKNFEGQWFLQENIYISKHKIQKTYKQELIVIKNNNNLEIQSKINKIKKNILYFNINKISKKLSQIKIVKINNLNIINHLNIKSDLSKFNLFKTSMFINNKSLNHEEYIYIINNNIIISVSLIKNLTNNIYLGIKMSSYIKLKK</sequence>
<dbReference type="EMBL" id="MF101447">
    <property type="protein sequence ID" value="ARW67424.1"/>
    <property type="molecule type" value="Genomic_DNA"/>
</dbReference>